<evidence type="ECO:0000256" key="6">
    <source>
        <dbReference type="SAM" id="SignalP"/>
    </source>
</evidence>
<organism evidence="7 8">
    <name type="scientific">Anaerosporomusa subterranea</name>
    <dbReference type="NCBI Taxonomy" id="1794912"/>
    <lineage>
        <taxon>Bacteria</taxon>
        <taxon>Bacillati</taxon>
        <taxon>Bacillota</taxon>
        <taxon>Negativicutes</taxon>
        <taxon>Acetonemataceae</taxon>
        <taxon>Anaerosporomusa</taxon>
    </lineage>
</organism>
<dbReference type="SUPFAM" id="SSF53850">
    <property type="entry name" value="Periplasmic binding protein-like II"/>
    <property type="match status" value="1"/>
</dbReference>
<dbReference type="GO" id="GO:0030973">
    <property type="term" value="F:molybdate ion binding"/>
    <property type="evidence" value="ECO:0007669"/>
    <property type="project" value="TreeGrafter"/>
</dbReference>
<feature type="binding site" evidence="5">
    <location>
        <position position="72"/>
    </location>
    <ligand>
        <name>molybdate</name>
        <dbReference type="ChEBI" id="CHEBI:36264"/>
    </ligand>
</feature>
<sequence length="264" mass="29180">MKKMLWCGLFLLLTAMPIAGCWRTSQGLPDSPSAPATLNISAAVSLKDVLAEIKSNYQAKTQIELVYNFGASGTLQKQIEQGVPADLFISAAPKQMDDLIAKSLVIKETRRNLATNRLVLIVPQNSDSRISGFQDLIMGNSYKFAMGEPEIVPAGQYARQVLSELKIWEEVRGKAVFTKDVRTVLAYVETGNVEAGIVYKTDAVTTNKVRVVETAPQKLHQPIVYPVAIVTSTKQKQAAEKFMEYLLMPESKAVFEKYGFSVEK</sequence>
<evidence type="ECO:0000256" key="2">
    <source>
        <dbReference type="ARBA" id="ARBA00022505"/>
    </source>
</evidence>
<dbReference type="FunFam" id="3.40.190.10:FF:000035">
    <property type="entry name" value="Molybdate ABC transporter substrate-binding protein"/>
    <property type="match status" value="1"/>
</dbReference>
<evidence type="ECO:0000313" key="8">
    <source>
        <dbReference type="Proteomes" id="UP000076268"/>
    </source>
</evidence>
<evidence type="ECO:0000256" key="5">
    <source>
        <dbReference type="PIRSR" id="PIRSR004846-1"/>
    </source>
</evidence>
<feature type="binding site" evidence="5">
    <location>
        <position position="199"/>
    </location>
    <ligand>
        <name>molybdate</name>
        <dbReference type="ChEBI" id="CHEBI:36264"/>
    </ligand>
</feature>
<dbReference type="Pfam" id="PF13531">
    <property type="entry name" value="SBP_bac_11"/>
    <property type="match status" value="1"/>
</dbReference>
<gene>
    <name evidence="7" type="ORF">AXX12_00570</name>
</gene>
<name>A0A154BW85_ANASB</name>
<dbReference type="NCBIfam" id="TIGR01256">
    <property type="entry name" value="modA"/>
    <property type="match status" value="1"/>
</dbReference>
<dbReference type="PANTHER" id="PTHR30632">
    <property type="entry name" value="MOLYBDATE-BINDING PERIPLASMIC PROTEIN"/>
    <property type="match status" value="1"/>
</dbReference>
<dbReference type="GO" id="GO:1901359">
    <property type="term" value="F:tungstate binding"/>
    <property type="evidence" value="ECO:0007669"/>
    <property type="project" value="UniProtKB-ARBA"/>
</dbReference>
<keyword evidence="8" id="KW-1185">Reference proteome</keyword>
<dbReference type="OrthoDB" id="9785015at2"/>
<feature type="signal peptide" evidence="6">
    <location>
        <begin position="1"/>
        <end position="19"/>
    </location>
</feature>
<comment type="caution">
    <text evidence="7">The sequence shown here is derived from an EMBL/GenBank/DDBJ whole genome shotgun (WGS) entry which is preliminary data.</text>
</comment>
<dbReference type="GO" id="GO:0015689">
    <property type="term" value="P:molybdate ion transport"/>
    <property type="evidence" value="ECO:0007669"/>
    <property type="project" value="InterPro"/>
</dbReference>
<keyword evidence="3 5" id="KW-0479">Metal-binding</keyword>
<comment type="similarity">
    <text evidence="1">Belongs to the bacterial solute-binding protein ModA family.</text>
</comment>
<dbReference type="PIRSF" id="PIRSF004846">
    <property type="entry name" value="ModA"/>
    <property type="match status" value="1"/>
</dbReference>
<dbReference type="InterPro" id="IPR050682">
    <property type="entry name" value="ModA/WtpA"/>
</dbReference>
<reference evidence="7 8" key="1">
    <citation type="submission" date="2016-02" db="EMBL/GenBank/DDBJ databases">
        <title>Anaerosporomusa subterraneum gen. nov., sp. nov., a spore-forming obligate anaerobe isolated from saprolite.</title>
        <authorList>
            <person name="Choi J.K."/>
            <person name="Shah M."/>
            <person name="Yee N."/>
        </authorList>
    </citation>
    <scope>NUCLEOTIDE SEQUENCE [LARGE SCALE GENOMIC DNA]</scope>
    <source>
        <strain evidence="7 8">RU4</strain>
    </source>
</reference>
<protein>
    <submittedName>
        <fullName evidence="7">Molybdate ABC transporter substrate-binding protein</fullName>
    </submittedName>
</protein>
<proteinExistence type="inferred from homology"/>
<evidence type="ECO:0000313" key="7">
    <source>
        <dbReference type="EMBL" id="KYZ78293.1"/>
    </source>
</evidence>
<dbReference type="CDD" id="cd13537">
    <property type="entry name" value="PBP2_YvgL_like"/>
    <property type="match status" value="1"/>
</dbReference>
<evidence type="ECO:0000256" key="4">
    <source>
        <dbReference type="ARBA" id="ARBA00022729"/>
    </source>
</evidence>
<evidence type="ECO:0000256" key="1">
    <source>
        <dbReference type="ARBA" id="ARBA00009175"/>
    </source>
</evidence>
<dbReference type="EMBL" id="LSGP01000001">
    <property type="protein sequence ID" value="KYZ78293.1"/>
    <property type="molecule type" value="Genomic_DNA"/>
</dbReference>
<feature type="binding site" evidence="5">
    <location>
        <position position="45"/>
    </location>
    <ligand>
        <name>molybdate</name>
        <dbReference type="ChEBI" id="CHEBI:36264"/>
    </ligand>
</feature>
<dbReference type="Proteomes" id="UP000076268">
    <property type="component" value="Unassembled WGS sequence"/>
</dbReference>
<dbReference type="PANTHER" id="PTHR30632:SF0">
    <property type="entry name" value="SULFATE-BINDING PROTEIN"/>
    <property type="match status" value="1"/>
</dbReference>
<accession>A0A154BW85</accession>
<dbReference type="InterPro" id="IPR041879">
    <property type="entry name" value="YvgL-like_PBP2"/>
</dbReference>
<dbReference type="Gene3D" id="3.40.190.10">
    <property type="entry name" value="Periplasmic binding protein-like II"/>
    <property type="match status" value="2"/>
</dbReference>
<dbReference type="STRING" id="1794912.AXX12_00570"/>
<feature type="binding site" evidence="5">
    <location>
        <position position="181"/>
    </location>
    <ligand>
        <name>molybdate</name>
        <dbReference type="ChEBI" id="CHEBI:36264"/>
    </ligand>
</feature>
<feature type="binding site" evidence="5">
    <location>
        <position position="154"/>
    </location>
    <ligand>
        <name>molybdate</name>
        <dbReference type="ChEBI" id="CHEBI:36264"/>
    </ligand>
</feature>
<keyword evidence="2 5" id="KW-0500">Molybdenum</keyword>
<evidence type="ECO:0000256" key="3">
    <source>
        <dbReference type="ARBA" id="ARBA00022723"/>
    </source>
</evidence>
<feature type="chain" id="PRO_5038726156" evidence="6">
    <location>
        <begin position="20"/>
        <end position="264"/>
    </location>
</feature>
<dbReference type="AlphaFoldDB" id="A0A154BW85"/>
<dbReference type="GO" id="GO:0046872">
    <property type="term" value="F:metal ion binding"/>
    <property type="evidence" value="ECO:0007669"/>
    <property type="project" value="UniProtKB-KW"/>
</dbReference>
<keyword evidence="4 6" id="KW-0732">Signal</keyword>
<dbReference type="InterPro" id="IPR005950">
    <property type="entry name" value="ModA"/>
</dbReference>